<dbReference type="Pfam" id="PF05577">
    <property type="entry name" value="Peptidase_S28"/>
    <property type="match status" value="1"/>
</dbReference>
<evidence type="ECO:0000313" key="7">
    <source>
        <dbReference type="EMBL" id="EAR85045.3"/>
    </source>
</evidence>
<dbReference type="HOGENOM" id="CLU_020959_4_1_1"/>
<dbReference type="KEGG" id="tet:TTHERM_00529970"/>
<dbReference type="EMBL" id="GG662522">
    <property type="protein sequence ID" value="EAR85045.3"/>
    <property type="molecule type" value="Genomic_DNA"/>
</dbReference>
<evidence type="ECO:0000256" key="3">
    <source>
        <dbReference type="ARBA" id="ARBA00022729"/>
    </source>
</evidence>
<gene>
    <name evidence="7" type="ORF">TTHERM_00529970</name>
</gene>
<dbReference type="InterPro" id="IPR008758">
    <property type="entry name" value="Peptidase_S28"/>
</dbReference>
<dbReference type="GO" id="GO:0004180">
    <property type="term" value="F:carboxypeptidase activity"/>
    <property type="evidence" value="ECO:0007669"/>
    <property type="project" value="UniProtKB-KW"/>
</dbReference>
<feature type="signal peptide" evidence="6">
    <location>
        <begin position="1"/>
        <end position="17"/>
    </location>
</feature>
<dbReference type="ESTHER" id="tetts-q22if7">
    <property type="family name" value="Prolylcarboxypeptidase"/>
</dbReference>
<keyword evidence="2" id="KW-0645">Protease</keyword>
<keyword evidence="8" id="KW-1185">Reference proteome</keyword>
<dbReference type="Proteomes" id="UP000009168">
    <property type="component" value="Unassembled WGS sequence"/>
</dbReference>
<sequence length="475" mass="54303">MNKSLIFLLVLLSLAFAKQTYKVMNEQSSEGELYFQQKLDHYAPLDNRTWAQRYFVMDHWFNKTAQPLVILYICGEGECNGVQYNSSFTSKIAEIHNGIVLSLEHRFYGKSQPFGFGNDSYALPNLKYLTAQQALNDLAWFIQYVKDNQLFGITPNMPWITIGGSYPGALSAWFRYKFPHLTIGALASSAVVNAYADFYEFDQQISDSLSKNSGNCRQIVHDINVNVTNILKKGTPQQKQQLKAYFNSTLITDGDFMFYFSDITVMGVQYGSRVAMCDLLMSNQTFAGVLQNLATYALQVGVTPDQYGAYYLRNTTYSHERNARQWYYQVCSEFGWLFTPAKHYPMRSEILTMSYWTEWCNSAYDGAFPNTEVTNNYFGGLDIQATNLIFTNGGEDPWQWASKRTPTLPGMQSYIADCDQCAHCVDLRTPSPNDSPILKEIRNKTLSSFATWKNEFYAKQSQKKPSFVEQKIVVQ</sequence>
<dbReference type="OrthoDB" id="330834at2759"/>
<dbReference type="RefSeq" id="XP_001032708.3">
    <property type="nucleotide sequence ID" value="XM_001032708.4"/>
</dbReference>
<proteinExistence type="inferred from homology"/>
<dbReference type="GeneID" id="7832103"/>
<keyword evidence="7" id="KW-0121">Carboxypeptidase</keyword>
<keyword evidence="3 6" id="KW-0732">Signal</keyword>
<dbReference type="GO" id="GO:0070008">
    <property type="term" value="F:serine-type exopeptidase activity"/>
    <property type="evidence" value="ECO:0007669"/>
    <property type="project" value="InterPro"/>
</dbReference>
<evidence type="ECO:0000256" key="6">
    <source>
        <dbReference type="SAM" id="SignalP"/>
    </source>
</evidence>
<protein>
    <submittedName>
        <fullName evidence="7">Serine carboxypeptidase S28 family protein</fullName>
    </submittedName>
</protein>
<dbReference type="GO" id="GO:0006508">
    <property type="term" value="P:proteolysis"/>
    <property type="evidence" value="ECO:0007669"/>
    <property type="project" value="UniProtKB-KW"/>
</dbReference>
<dbReference type="GO" id="GO:0008239">
    <property type="term" value="F:dipeptidyl-peptidase activity"/>
    <property type="evidence" value="ECO:0007669"/>
    <property type="project" value="TreeGrafter"/>
</dbReference>
<comment type="similarity">
    <text evidence="1">Belongs to the peptidase S28 family.</text>
</comment>
<organism evidence="7 8">
    <name type="scientific">Tetrahymena thermophila (strain SB210)</name>
    <dbReference type="NCBI Taxonomy" id="312017"/>
    <lineage>
        <taxon>Eukaryota</taxon>
        <taxon>Sar</taxon>
        <taxon>Alveolata</taxon>
        <taxon>Ciliophora</taxon>
        <taxon>Intramacronucleata</taxon>
        <taxon>Oligohymenophorea</taxon>
        <taxon>Hymenostomatida</taxon>
        <taxon>Tetrahymenina</taxon>
        <taxon>Tetrahymenidae</taxon>
        <taxon>Tetrahymena</taxon>
    </lineage>
</organism>
<feature type="chain" id="PRO_5003711963" evidence="6">
    <location>
        <begin position="18"/>
        <end position="475"/>
    </location>
</feature>
<dbReference type="SUPFAM" id="SSF53474">
    <property type="entry name" value="alpha/beta-Hydrolases"/>
    <property type="match status" value="2"/>
</dbReference>
<evidence type="ECO:0000256" key="2">
    <source>
        <dbReference type="ARBA" id="ARBA00022670"/>
    </source>
</evidence>
<dbReference type="AlphaFoldDB" id="I7LZW6"/>
<dbReference type="Gene3D" id="1.20.120.980">
    <property type="entry name" value="Serine carboxypeptidase S28, SKS domain"/>
    <property type="match status" value="1"/>
</dbReference>
<dbReference type="PANTHER" id="PTHR11010">
    <property type="entry name" value="PROTEASE S28 PRO-X CARBOXYPEPTIDASE-RELATED"/>
    <property type="match status" value="1"/>
</dbReference>
<dbReference type="OMA" id="FQLEHRC"/>
<evidence type="ECO:0000313" key="8">
    <source>
        <dbReference type="Proteomes" id="UP000009168"/>
    </source>
</evidence>
<evidence type="ECO:0000256" key="4">
    <source>
        <dbReference type="ARBA" id="ARBA00022801"/>
    </source>
</evidence>
<dbReference type="PANTHER" id="PTHR11010:SF11">
    <property type="entry name" value="THYMUS-SPECIFIC SERINE PROTEASE"/>
    <property type="match status" value="1"/>
</dbReference>
<dbReference type="Gene3D" id="3.40.50.1820">
    <property type="entry name" value="alpha/beta hydrolase"/>
    <property type="match status" value="1"/>
</dbReference>
<name>I7LZW6_TETTS</name>
<accession>I7LZW6</accession>
<keyword evidence="4" id="KW-0378">Hydrolase</keyword>
<evidence type="ECO:0000256" key="5">
    <source>
        <dbReference type="ARBA" id="ARBA00023180"/>
    </source>
</evidence>
<dbReference type="InterPro" id="IPR029058">
    <property type="entry name" value="AB_hydrolase_fold"/>
</dbReference>
<dbReference type="InParanoid" id="I7LZW6"/>
<dbReference type="InterPro" id="IPR042269">
    <property type="entry name" value="Ser_carbopepase_S28_SKS"/>
</dbReference>
<reference evidence="8" key="1">
    <citation type="journal article" date="2006" name="PLoS Biol.">
        <title>Macronuclear genome sequence of the ciliate Tetrahymena thermophila, a model eukaryote.</title>
        <authorList>
            <person name="Eisen J.A."/>
            <person name="Coyne R.S."/>
            <person name="Wu M."/>
            <person name="Wu D."/>
            <person name="Thiagarajan M."/>
            <person name="Wortman J.R."/>
            <person name="Badger J.H."/>
            <person name="Ren Q."/>
            <person name="Amedeo P."/>
            <person name="Jones K.M."/>
            <person name="Tallon L.J."/>
            <person name="Delcher A.L."/>
            <person name="Salzberg S.L."/>
            <person name="Silva J.C."/>
            <person name="Haas B.J."/>
            <person name="Majoros W.H."/>
            <person name="Farzad M."/>
            <person name="Carlton J.M."/>
            <person name="Smith R.K. Jr."/>
            <person name="Garg J."/>
            <person name="Pearlman R.E."/>
            <person name="Karrer K.M."/>
            <person name="Sun L."/>
            <person name="Manning G."/>
            <person name="Elde N.C."/>
            <person name="Turkewitz A.P."/>
            <person name="Asai D.J."/>
            <person name="Wilkes D.E."/>
            <person name="Wang Y."/>
            <person name="Cai H."/>
            <person name="Collins K."/>
            <person name="Stewart B.A."/>
            <person name="Lee S.R."/>
            <person name="Wilamowska K."/>
            <person name="Weinberg Z."/>
            <person name="Ruzzo W.L."/>
            <person name="Wloga D."/>
            <person name="Gaertig J."/>
            <person name="Frankel J."/>
            <person name="Tsao C.-C."/>
            <person name="Gorovsky M.A."/>
            <person name="Keeling P.J."/>
            <person name="Waller R.F."/>
            <person name="Patron N.J."/>
            <person name="Cherry J.M."/>
            <person name="Stover N.A."/>
            <person name="Krieger C.J."/>
            <person name="del Toro C."/>
            <person name="Ryder H.F."/>
            <person name="Williamson S.C."/>
            <person name="Barbeau R.A."/>
            <person name="Hamilton E.P."/>
            <person name="Orias E."/>
        </authorList>
    </citation>
    <scope>NUCLEOTIDE SEQUENCE [LARGE SCALE GENOMIC DNA]</scope>
    <source>
        <strain evidence="8">SB210</strain>
    </source>
</reference>
<evidence type="ECO:0000256" key="1">
    <source>
        <dbReference type="ARBA" id="ARBA00011079"/>
    </source>
</evidence>
<keyword evidence="5" id="KW-0325">Glycoprotein</keyword>
<dbReference type="eggNOG" id="KOG2182">
    <property type="taxonomic scope" value="Eukaryota"/>
</dbReference>